<protein>
    <recommendedName>
        <fullName evidence="4 13">D-alanine--D-alanine ligase</fullName>
        <ecNumber evidence="4 13">6.3.2.4</ecNumber>
    </recommendedName>
    <alternativeName>
        <fullName evidence="13">D-Ala-D-Ala ligase</fullName>
    </alternativeName>
    <alternativeName>
        <fullName evidence="13">D-alanylalanine synthetase</fullName>
    </alternativeName>
</protein>
<dbReference type="InterPro" id="IPR013815">
    <property type="entry name" value="ATP_grasp_subdomain_1"/>
</dbReference>
<dbReference type="GO" id="GO:0046872">
    <property type="term" value="F:metal ion binding"/>
    <property type="evidence" value="ECO:0007669"/>
    <property type="project" value="UniProtKB-KW"/>
</dbReference>
<evidence type="ECO:0000313" key="19">
    <source>
        <dbReference type="Proteomes" id="UP000004671"/>
    </source>
</evidence>
<evidence type="ECO:0000313" key="18">
    <source>
        <dbReference type="EMBL" id="EHO42206.1"/>
    </source>
</evidence>
<accession>H1XP91</accession>
<evidence type="ECO:0000256" key="13">
    <source>
        <dbReference type="HAMAP-Rule" id="MF_00047"/>
    </source>
</evidence>
<evidence type="ECO:0000256" key="14">
    <source>
        <dbReference type="PIRSR" id="PIRSR039102-1"/>
    </source>
</evidence>
<dbReference type="Gene3D" id="3.30.470.20">
    <property type="entry name" value="ATP-grasp fold, B domain"/>
    <property type="match status" value="1"/>
</dbReference>
<dbReference type="Gene3D" id="3.30.1490.20">
    <property type="entry name" value="ATP-grasp fold, A domain"/>
    <property type="match status" value="1"/>
</dbReference>
<evidence type="ECO:0000256" key="5">
    <source>
        <dbReference type="ARBA" id="ARBA00022490"/>
    </source>
</evidence>
<keyword evidence="10 13" id="KW-0573">Peptidoglycan synthesis</keyword>
<dbReference type="GO" id="GO:0009252">
    <property type="term" value="P:peptidoglycan biosynthetic process"/>
    <property type="evidence" value="ECO:0007669"/>
    <property type="project" value="UniProtKB-UniRule"/>
</dbReference>
<dbReference type="GO" id="GO:0008716">
    <property type="term" value="F:D-alanine-D-alanine ligase activity"/>
    <property type="evidence" value="ECO:0007669"/>
    <property type="project" value="UniProtKB-UniRule"/>
</dbReference>
<dbReference type="HOGENOM" id="CLU_039268_1_1_0"/>
<reference evidence="18 19" key="1">
    <citation type="submission" date="2011-09" db="EMBL/GenBank/DDBJ databases">
        <title>The permanent draft genome of Caldithrix abyssi DSM 13497.</title>
        <authorList>
            <consortium name="US DOE Joint Genome Institute (JGI-PGF)"/>
            <person name="Lucas S."/>
            <person name="Han J."/>
            <person name="Lapidus A."/>
            <person name="Bruce D."/>
            <person name="Goodwin L."/>
            <person name="Pitluck S."/>
            <person name="Peters L."/>
            <person name="Kyrpides N."/>
            <person name="Mavromatis K."/>
            <person name="Ivanova N."/>
            <person name="Mikhailova N."/>
            <person name="Chertkov O."/>
            <person name="Detter J.C."/>
            <person name="Tapia R."/>
            <person name="Han C."/>
            <person name="Land M."/>
            <person name="Hauser L."/>
            <person name="Markowitz V."/>
            <person name="Cheng J.-F."/>
            <person name="Hugenholtz P."/>
            <person name="Woyke T."/>
            <person name="Wu D."/>
            <person name="Spring S."/>
            <person name="Brambilla E."/>
            <person name="Klenk H.-P."/>
            <person name="Eisen J.A."/>
        </authorList>
    </citation>
    <scope>NUCLEOTIDE SEQUENCE [LARGE SCALE GENOMIC DNA]</scope>
    <source>
        <strain evidence="18 19">DSM 13497</strain>
    </source>
</reference>
<dbReference type="EC" id="6.3.2.4" evidence="4 13"/>
<dbReference type="STRING" id="880073.Cabys_1429"/>
<dbReference type="PROSITE" id="PS00843">
    <property type="entry name" value="DALA_DALA_LIGASE_1"/>
    <property type="match status" value="1"/>
</dbReference>
<dbReference type="GO" id="GO:0005524">
    <property type="term" value="F:ATP binding"/>
    <property type="evidence" value="ECO:0007669"/>
    <property type="project" value="UniProtKB-UniRule"/>
</dbReference>
<comment type="similarity">
    <text evidence="3 13">Belongs to the D-alanine--D-alanine ligase family.</text>
</comment>
<evidence type="ECO:0000256" key="10">
    <source>
        <dbReference type="ARBA" id="ARBA00022984"/>
    </source>
</evidence>
<dbReference type="PROSITE" id="PS00844">
    <property type="entry name" value="DALA_DALA_LIGASE_2"/>
    <property type="match status" value="1"/>
</dbReference>
<dbReference type="SUPFAM" id="SSF56059">
    <property type="entry name" value="Glutathione synthetase ATP-binding domain-like"/>
    <property type="match status" value="1"/>
</dbReference>
<dbReference type="GO" id="GO:0071555">
    <property type="term" value="P:cell wall organization"/>
    <property type="evidence" value="ECO:0007669"/>
    <property type="project" value="UniProtKB-KW"/>
</dbReference>
<dbReference type="Pfam" id="PF07478">
    <property type="entry name" value="Dala_Dala_lig_C"/>
    <property type="match status" value="1"/>
</dbReference>
<comment type="function">
    <text evidence="13">Cell wall formation.</text>
</comment>
<dbReference type="NCBIfam" id="TIGR01205">
    <property type="entry name" value="D_ala_D_alaTIGR"/>
    <property type="match status" value="1"/>
</dbReference>
<dbReference type="InterPro" id="IPR011127">
    <property type="entry name" value="Dala_Dala_lig_N"/>
</dbReference>
<dbReference type="PANTHER" id="PTHR23132">
    <property type="entry name" value="D-ALANINE--D-ALANINE LIGASE"/>
    <property type="match status" value="1"/>
</dbReference>
<gene>
    <name evidence="13" type="primary">ddl</name>
    <name evidence="18" type="ORF">Calab_2596</name>
</gene>
<dbReference type="Gene3D" id="3.40.50.20">
    <property type="match status" value="1"/>
</dbReference>
<keyword evidence="15" id="KW-0460">Magnesium</keyword>
<name>H1XP91_CALAY</name>
<dbReference type="InterPro" id="IPR000291">
    <property type="entry name" value="D-Ala_lig_Van_CS"/>
</dbReference>
<evidence type="ECO:0000256" key="15">
    <source>
        <dbReference type="PIRSR" id="PIRSR039102-3"/>
    </source>
</evidence>
<keyword evidence="11 13" id="KW-0961">Cell wall biogenesis/degradation</keyword>
<dbReference type="NCBIfam" id="NF002378">
    <property type="entry name" value="PRK01372.1"/>
    <property type="match status" value="1"/>
</dbReference>
<keyword evidence="5 13" id="KW-0963">Cytoplasm</keyword>
<dbReference type="UniPathway" id="UPA00219"/>
<dbReference type="Pfam" id="PF01820">
    <property type="entry name" value="Dala_Dala_lig_N"/>
    <property type="match status" value="1"/>
</dbReference>
<evidence type="ECO:0000256" key="16">
    <source>
        <dbReference type="PROSITE-ProRule" id="PRU00409"/>
    </source>
</evidence>
<feature type="active site" evidence="14">
    <location>
        <position position="176"/>
    </location>
</feature>
<dbReference type="eggNOG" id="COG1181">
    <property type="taxonomic scope" value="Bacteria"/>
</dbReference>
<dbReference type="PANTHER" id="PTHR23132:SF23">
    <property type="entry name" value="D-ALANINE--D-ALANINE LIGASE B"/>
    <property type="match status" value="1"/>
</dbReference>
<dbReference type="OrthoDB" id="9813261at2"/>
<organism evidence="18 19">
    <name type="scientific">Caldithrix abyssi DSM 13497</name>
    <dbReference type="NCBI Taxonomy" id="880073"/>
    <lineage>
        <taxon>Bacteria</taxon>
        <taxon>Pseudomonadati</taxon>
        <taxon>Calditrichota</taxon>
        <taxon>Calditrichia</taxon>
        <taxon>Calditrichales</taxon>
        <taxon>Calditrichaceae</taxon>
        <taxon>Caldithrix</taxon>
    </lineage>
</organism>
<proteinExistence type="inferred from homology"/>
<evidence type="ECO:0000256" key="2">
    <source>
        <dbReference type="ARBA" id="ARBA00004496"/>
    </source>
</evidence>
<evidence type="ECO:0000256" key="1">
    <source>
        <dbReference type="ARBA" id="ARBA00001936"/>
    </source>
</evidence>
<dbReference type="AlphaFoldDB" id="H1XP91"/>
<dbReference type="InterPro" id="IPR016185">
    <property type="entry name" value="PreATP-grasp_dom_sf"/>
</dbReference>
<feature type="binding site" evidence="15">
    <location>
        <position position="296"/>
    </location>
    <ligand>
        <name>Mg(2+)</name>
        <dbReference type="ChEBI" id="CHEBI:18420"/>
        <label>1</label>
    </ligand>
</feature>
<feature type="domain" description="ATP-grasp" evidence="17">
    <location>
        <begin position="134"/>
        <end position="329"/>
    </location>
</feature>
<keyword evidence="6 13" id="KW-0436">Ligase</keyword>
<comment type="cofactor">
    <cofactor evidence="15">
        <name>Mg(2+)</name>
        <dbReference type="ChEBI" id="CHEBI:18420"/>
    </cofactor>
    <cofactor evidence="15">
        <name>Mn(2+)</name>
        <dbReference type="ChEBI" id="CHEBI:29035"/>
    </cofactor>
    <text evidence="15">Binds 2 magnesium or manganese ions per subunit.</text>
</comment>
<evidence type="ECO:0000256" key="8">
    <source>
        <dbReference type="ARBA" id="ARBA00022840"/>
    </source>
</evidence>
<comment type="pathway">
    <text evidence="13">Cell wall biogenesis; peptidoglycan biosynthesis.</text>
</comment>
<dbReference type="InterPro" id="IPR005905">
    <property type="entry name" value="D_ala_D_ala"/>
</dbReference>
<dbReference type="HAMAP" id="MF_00047">
    <property type="entry name" value="Dala_Dala_lig"/>
    <property type="match status" value="1"/>
</dbReference>
<keyword evidence="7 16" id="KW-0547">Nucleotide-binding</keyword>
<feature type="binding site" evidence="15">
    <location>
        <position position="283"/>
    </location>
    <ligand>
        <name>Mg(2+)</name>
        <dbReference type="ChEBI" id="CHEBI:18420"/>
        <label>1</label>
    </ligand>
</feature>
<feature type="active site" evidence="14">
    <location>
        <position position="13"/>
    </location>
</feature>
<dbReference type="RefSeq" id="WP_006929479.1">
    <property type="nucleotide sequence ID" value="NZ_CM001402.1"/>
</dbReference>
<comment type="cofactor">
    <cofactor evidence="1">
        <name>Mn(2+)</name>
        <dbReference type="ChEBI" id="CHEBI:29035"/>
    </cofactor>
</comment>
<dbReference type="InParanoid" id="H1XP91"/>
<feature type="binding site" evidence="15">
    <location>
        <position position="296"/>
    </location>
    <ligand>
        <name>Mg(2+)</name>
        <dbReference type="ChEBI" id="CHEBI:18420"/>
        <label>2</label>
    </ligand>
</feature>
<evidence type="ECO:0000256" key="12">
    <source>
        <dbReference type="ARBA" id="ARBA00047614"/>
    </source>
</evidence>
<comment type="catalytic activity">
    <reaction evidence="12 13">
        <text>2 D-alanine + ATP = D-alanyl-D-alanine + ADP + phosphate + H(+)</text>
        <dbReference type="Rhea" id="RHEA:11224"/>
        <dbReference type="ChEBI" id="CHEBI:15378"/>
        <dbReference type="ChEBI" id="CHEBI:30616"/>
        <dbReference type="ChEBI" id="CHEBI:43474"/>
        <dbReference type="ChEBI" id="CHEBI:57416"/>
        <dbReference type="ChEBI" id="CHEBI:57822"/>
        <dbReference type="ChEBI" id="CHEBI:456216"/>
        <dbReference type="EC" id="6.3.2.4"/>
    </reaction>
</comment>
<evidence type="ECO:0000256" key="3">
    <source>
        <dbReference type="ARBA" id="ARBA00010871"/>
    </source>
</evidence>
<evidence type="ECO:0000259" key="17">
    <source>
        <dbReference type="PROSITE" id="PS50975"/>
    </source>
</evidence>
<dbReference type="GO" id="GO:0008360">
    <property type="term" value="P:regulation of cell shape"/>
    <property type="evidence" value="ECO:0007669"/>
    <property type="project" value="UniProtKB-KW"/>
</dbReference>
<comment type="subcellular location">
    <subcellularLocation>
        <location evidence="2 13">Cytoplasm</location>
    </subcellularLocation>
</comment>
<dbReference type="SUPFAM" id="SSF52440">
    <property type="entry name" value="PreATP-grasp domain"/>
    <property type="match status" value="1"/>
</dbReference>
<sequence>MKIIVLMGGDSTEREVSLVTGDKVAKALEENGHQVIKIDPIATKEEQTELNKTDRHWIGIQYPEIDMLPLHRGSMYLKNLLIVKRLKPDLVFNALHGGKGENGVVQGMLDAAQIPYTGSGRVASMLAMEKDISKTYFRNAKLPTPRAIILERPDASRKKLKKIDFPQVVKPNNQGSTIGLKIVHNHQELEEAIDNAFTLSPKVIVEEFIPGREITVGIIGNRTFPVVEIKPKHGIYDYECKYTKGMSFYEVPANLDEETARIVQKISLKAHTVLGCHGYSRVDLRLSPEKEPYILEVNTLPGLTDISLLPMACAHAGINYNALVEMIVEEALKKPKLPSV</sequence>
<dbReference type="Proteomes" id="UP000004671">
    <property type="component" value="Chromosome"/>
</dbReference>
<keyword evidence="15" id="KW-0464">Manganese</keyword>
<keyword evidence="9 13" id="KW-0133">Cell shape</keyword>
<evidence type="ECO:0000256" key="7">
    <source>
        <dbReference type="ARBA" id="ARBA00022741"/>
    </source>
</evidence>
<keyword evidence="8 16" id="KW-0067">ATP-binding</keyword>
<dbReference type="EMBL" id="CM001402">
    <property type="protein sequence ID" value="EHO42206.1"/>
    <property type="molecule type" value="Genomic_DNA"/>
</dbReference>
<feature type="binding site" evidence="15">
    <location>
        <position position="298"/>
    </location>
    <ligand>
        <name>Mg(2+)</name>
        <dbReference type="ChEBI" id="CHEBI:18420"/>
        <label>2</label>
    </ligand>
</feature>
<dbReference type="GO" id="GO:0005737">
    <property type="term" value="C:cytoplasm"/>
    <property type="evidence" value="ECO:0007669"/>
    <property type="project" value="UniProtKB-SubCell"/>
</dbReference>
<evidence type="ECO:0000256" key="11">
    <source>
        <dbReference type="ARBA" id="ARBA00023316"/>
    </source>
</evidence>
<keyword evidence="15" id="KW-0479">Metal-binding</keyword>
<dbReference type="PROSITE" id="PS50975">
    <property type="entry name" value="ATP_GRASP"/>
    <property type="match status" value="1"/>
</dbReference>
<dbReference type="PIRSF" id="PIRSF039102">
    <property type="entry name" value="Ddl/VanB"/>
    <property type="match status" value="1"/>
</dbReference>
<dbReference type="FunCoup" id="H1XP91">
    <property type="interactions" value="280"/>
</dbReference>
<evidence type="ECO:0000256" key="6">
    <source>
        <dbReference type="ARBA" id="ARBA00022598"/>
    </source>
</evidence>
<dbReference type="PaxDb" id="880073-Calab_2596"/>
<feature type="active site" evidence="14">
    <location>
        <position position="307"/>
    </location>
</feature>
<evidence type="ECO:0000256" key="4">
    <source>
        <dbReference type="ARBA" id="ARBA00012216"/>
    </source>
</evidence>
<keyword evidence="19" id="KW-1185">Reference proteome</keyword>
<dbReference type="InterPro" id="IPR011095">
    <property type="entry name" value="Dala_Dala_lig_C"/>
</dbReference>
<evidence type="ECO:0000256" key="9">
    <source>
        <dbReference type="ARBA" id="ARBA00022960"/>
    </source>
</evidence>
<dbReference type="InterPro" id="IPR011761">
    <property type="entry name" value="ATP-grasp"/>
</dbReference>